<dbReference type="PANTHER" id="PTHR24141">
    <property type="entry name" value="2-5A-DEPENDENT RIBONUCLEASE"/>
    <property type="match status" value="1"/>
</dbReference>
<dbReference type="PANTHER" id="PTHR24141:SF1">
    <property type="entry name" value="2-5A-DEPENDENT RIBONUCLEASE"/>
    <property type="match status" value="1"/>
</dbReference>
<comment type="caution">
    <text evidence="4">The sequence shown here is derived from an EMBL/GenBank/DDBJ whole genome shotgun (WGS) entry which is preliminary data.</text>
</comment>
<evidence type="ECO:0000256" key="1">
    <source>
        <dbReference type="ARBA" id="ARBA00022737"/>
    </source>
</evidence>
<dbReference type="SUPFAM" id="SSF48403">
    <property type="entry name" value="Ankyrin repeat"/>
    <property type="match status" value="1"/>
</dbReference>
<dbReference type="PROSITE" id="PS50088">
    <property type="entry name" value="ANK_REPEAT"/>
    <property type="match status" value="2"/>
</dbReference>
<dbReference type="Gene3D" id="1.25.40.20">
    <property type="entry name" value="Ankyrin repeat-containing domain"/>
    <property type="match status" value="1"/>
</dbReference>
<gene>
    <name evidence="4" type="ORF">ACAOBT_LOCUS29295</name>
</gene>
<dbReference type="InterPro" id="IPR002110">
    <property type="entry name" value="Ankyrin_rpt"/>
</dbReference>
<dbReference type="EMBL" id="CAKOFQ010007707">
    <property type="protein sequence ID" value="CAH2006781.1"/>
    <property type="molecule type" value="Genomic_DNA"/>
</dbReference>
<keyword evidence="2 3" id="KW-0040">ANK repeat</keyword>
<dbReference type="Pfam" id="PF13857">
    <property type="entry name" value="Ank_5"/>
    <property type="match status" value="1"/>
</dbReference>
<dbReference type="SMART" id="SM00248">
    <property type="entry name" value="ANK"/>
    <property type="match status" value="3"/>
</dbReference>
<keyword evidence="1" id="KW-0677">Repeat</keyword>
<reference evidence="4" key="1">
    <citation type="submission" date="2022-03" db="EMBL/GenBank/DDBJ databases">
        <authorList>
            <person name="Sayadi A."/>
        </authorList>
    </citation>
    <scope>NUCLEOTIDE SEQUENCE</scope>
</reference>
<accession>A0A9P0M1G3</accession>
<dbReference type="GO" id="GO:0004540">
    <property type="term" value="F:RNA nuclease activity"/>
    <property type="evidence" value="ECO:0007669"/>
    <property type="project" value="TreeGrafter"/>
</dbReference>
<keyword evidence="5" id="KW-1185">Reference proteome</keyword>
<evidence type="ECO:0000256" key="3">
    <source>
        <dbReference type="PROSITE-ProRule" id="PRU00023"/>
    </source>
</evidence>
<dbReference type="Pfam" id="PF12796">
    <property type="entry name" value="Ank_2"/>
    <property type="match status" value="1"/>
</dbReference>
<sequence>MLVSRGADTEAMDAESRTPLIAAAQAGHSAVVEFLLACNVDCKACDNSGNTALHWACLKNHAQTALLILGDVQGDSVVSITNNENKMPLHIAVRNGLVDVTRALLEKHASLTAVDNEGLTPALCCAPNQNVAQCLALILQSLPQLAVVGDNNKGKHESMEYFAFFISILIK</sequence>
<dbReference type="GO" id="GO:0003723">
    <property type="term" value="F:RNA binding"/>
    <property type="evidence" value="ECO:0007669"/>
    <property type="project" value="TreeGrafter"/>
</dbReference>
<evidence type="ECO:0000313" key="5">
    <source>
        <dbReference type="Proteomes" id="UP001152888"/>
    </source>
</evidence>
<protein>
    <submittedName>
        <fullName evidence="4">Uncharacterized protein</fullName>
    </submittedName>
</protein>
<evidence type="ECO:0000313" key="4">
    <source>
        <dbReference type="EMBL" id="CAH2006781.1"/>
    </source>
</evidence>
<dbReference type="OrthoDB" id="6768650at2759"/>
<dbReference type="InterPro" id="IPR036770">
    <property type="entry name" value="Ankyrin_rpt-contain_sf"/>
</dbReference>
<dbReference type="Proteomes" id="UP001152888">
    <property type="component" value="Unassembled WGS sequence"/>
</dbReference>
<dbReference type="PROSITE" id="PS50297">
    <property type="entry name" value="ANK_REP_REGION"/>
    <property type="match status" value="1"/>
</dbReference>
<feature type="repeat" description="ANK" evidence="3">
    <location>
        <begin position="15"/>
        <end position="47"/>
    </location>
</feature>
<feature type="repeat" description="ANK" evidence="3">
    <location>
        <begin position="84"/>
        <end position="116"/>
    </location>
</feature>
<name>A0A9P0M1G3_ACAOB</name>
<dbReference type="GO" id="GO:0006396">
    <property type="term" value="P:RNA processing"/>
    <property type="evidence" value="ECO:0007669"/>
    <property type="project" value="TreeGrafter"/>
</dbReference>
<dbReference type="AlphaFoldDB" id="A0A9P0M1G3"/>
<evidence type="ECO:0000256" key="2">
    <source>
        <dbReference type="ARBA" id="ARBA00023043"/>
    </source>
</evidence>
<organism evidence="4 5">
    <name type="scientific">Acanthoscelides obtectus</name>
    <name type="common">Bean weevil</name>
    <name type="synonym">Bruchus obtectus</name>
    <dbReference type="NCBI Taxonomy" id="200917"/>
    <lineage>
        <taxon>Eukaryota</taxon>
        <taxon>Metazoa</taxon>
        <taxon>Ecdysozoa</taxon>
        <taxon>Arthropoda</taxon>
        <taxon>Hexapoda</taxon>
        <taxon>Insecta</taxon>
        <taxon>Pterygota</taxon>
        <taxon>Neoptera</taxon>
        <taxon>Endopterygota</taxon>
        <taxon>Coleoptera</taxon>
        <taxon>Polyphaga</taxon>
        <taxon>Cucujiformia</taxon>
        <taxon>Chrysomeloidea</taxon>
        <taxon>Chrysomelidae</taxon>
        <taxon>Bruchinae</taxon>
        <taxon>Bruchini</taxon>
        <taxon>Acanthoscelides</taxon>
    </lineage>
</organism>
<proteinExistence type="predicted"/>